<dbReference type="InterPro" id="IPR011322">
    <property type="entry name" value="N-reg_PII-like_a/b"/>
</dbReference>
<comment type="similarity">
    <text evidence="1">Belongs to the CutA family.</text>
</comment>
<evidence type="ECO:0000313" key="2">
    <source>
        <dbReference type="EMBL" id="OGF13916.1"/>
    </source>
</evidence>
<gene>
    <name evidence="2" type="ORF">A2024_10775</name>
</gene>
<dbReference type="AlphaFoldDB" id="A0A1F5RHL8"/>
<dbReference type="PANTHER" id="PTHR23419">
    <property type="entry name" value="DIVALENT CATION TOLERANCE CUTA-RELATED"/>
    <property type="match status" value="1"/>
</dbReference>
<dbReference type="InterPro" id="IPR015867">
    <property type="entry name" value="N-reg_PII/ATP_PRibTrfase_C"/>
</dbReference>
<evidence type="ECO:0000313" key="3">
    <source>
        <dbReference type="Proteomes" id="UP000177230"/>
    </source>
</evidence>
<name>A0A1F5RHL8_9BACT</name>
<reference evidence="2 3" key="1">
    <citation type="journal article" date="2016" name="Nat. Commun.">
        <title>Thousands of microbial genomes shed light on interconnected biogeochemical processes in an aquifer system.</title>
        <authorList>
            <person name="Anantharaman K."/>
            <person name="Brown C.T."/>
            <person name="Hug L.A."/>
            <person name="Sharon I."/>
            <person name="Castelle C.J."/>
            <person name="Probst A.J."/>
            <person name="Thomas B.C."/>
            <person name="Singh A."/>
            <person name="Wilkins M.J."/>
            <person name="Karaoz U."/>
            <person name="Brodie E.L."/>
            <person name="Williams K.H."/>
            <person name="Hubbard S.S."/>
            <person name="Banfield J.F."/>
        </authorList>
    </citation>
    <scope>NUCLEOTIDE SEQUENCE [LARGE SCALE GENOMIC DNA]</scope>
</reference>
<comment type="caution">
    <text evidence="2">The sequence shown here is derived from an EMBL/GenBank/DDBJ whole genome shotgun (WGS) entry which is preliminary data.</text>
</comment>
<protein>
    <recommendedName>
        <fullName evidence="4">Cytochrome C biogenesis protein CcdA</fullName>
    </recommendedName>
</protein>
<dbReference type="GO" id="GO:0005507">
    <property type="term" value="F:copper ion binding"/>
    <property type="evidence" value="ECO:0007669"/>
    <property type="project" value="TreeGrafter"/>
</dbReference>
<sequence length="110" mass="12393">MEGFILVTTTTEKREEAERIALELVEARLAACVQIIGPIESIYRWKGRIERAGEWLCLIKSREENYGAVEQAILSLHPYETPEIMAVQVTGGSPGYLDWLRGELATPCEK</sequence>
<dbReference type="Proteomes" id="UP000177230">
    <property type="component" value="Unassembled WGS sequence"/>
</dbReference>
<dbReference type="GO" id="GO:0010038">
    <property type="term" value="P:response to metal ion"/>
    <property type="evidence" value="ECO:0007669"/>
    <property type="project" value="InterPro"/>
</dbReference>
<dbReference type="EMBL" id="MFFM01000011">
    <property type="protein sequence ID" value="OGF13916.1"/>
    <property type="molecule type" value="Genomic_DNA"/>
</dbReference>
<dbReference type="Pfam" id="PF03091">
    <property type="entry name" value="CutA1"/>
    <property type="match status" value="1"/>
</dbReference>
<dbReference type="PANTHER" id="PTHR23419:SF8">
    <property type="entry name" value="FI09726P"/>
    <property type="match status" value="1"/>
</dbReference>
<organism evidence="2 3">
    <name type="scientific">Candidatus Edwardsbacteria bacterium GWF2_54_11</name>
    <dbReference type="NCBI Taxonomy" id="1817851"/>
    <lineage>
        <taxon>Bacteria</taxon>
        <taxon>Candidatus Edwardsiibacteriota</taxon>
    </lineage>
</organism>
<dbReference type="SUPFAM" id="SSF54913">
    <property type="entry name" value="GlnB-like"/>
    <property type="match status" value="1"/>
</dbReference>
<accession>A0A1F5RHL8</accession>
<evidence type="ECO:0008006" key="4">
    <source>
        <dbReference type="Google" id="ProtNLM"/>
    </source>
</evidence>
<dbReference type="InterPro" id="IPR004323">
    <property type="entry name" value="Ion_tolerance_CutA"/>
</dbReference>
<proteinExistence type="inferred from homology"/>
<dbReference type="Gene3D" id="3.30.70.120">
    <property type="match status" value="1"/>
</dbReference>
<evidence type="ECO:0000256" key="1">
    <source>
        <dbReference type="ARBA" id="ARBA00010169"/>
    </source>
</evidence>